<evidence type="ECO:0000313" key="2">
    <source>
        <dbReference type="Proteomes" id="UP000233469"/>
    </source>
</evidence>
<name>A0A2N1M8H8_9GLOM</name>
<dbReference type="EMBL" id="LLXL01003955">
    <property type="protein sequence ID" value="PKK57947.1"/>
    <property type="molecule type" value="Genomic_DNA"/>
</dbReference>
<sequence length="73" mass="8613">MDEKPKYLWKYFDINKYQRHVTISTIDSTIESENKKEDKHMEYVGNVKNLAQEIIGVNLVMLKDLKITLKIGL</sequence>
<accession>A0A2N1M8H8</accession>
<dbReference type="AlphaFoldDB" id="A0A2N1M8H8"/>
<gene>
    <name evidence="1" type="ORF">RhiirC2_763677</name>
</gene>
<dbReference type="VEuPathDB" id="FungiDB:FUN_011923"/>
<feature type="non-terminal residue" evidence="1">
    <location>
        <position position="73"/>
    </location>
</feature>
<dbReference type="Proteomes" id="UP000233469">
    <property type="component" value="Unassembled WGS sequence"/>
</dbReference>
<protein>
    <submittedName>
        <fullName evidence="1">Uncharacterized protein</fullName>
    </submittedName>
</protein>
<reference evidence="1 2" key="2">
    <citation type="submission" date="2017-10" db="EMBL/GenBank/DDBJ databases">
        <title>Extensive intraspecific genome diversity in a model arbuscular mycorrhizal fungus.</title>
        <authorList>
            <person name="Chen E.C.H."/>
            <person name="Morin E."/>
            <person name="Baudet D."/>
            <person name="Noel J."/>
            <person name="Ndikumana S."/>
            <person name="Charron P."/>
            <person name="St-Onge C."/>
            <person name="Giorgi J."/>
            <person name="Grigoriev I.V."/>
            <person name="Roux C."/>
            <person name="Martin F.M."/>
            <person name="Corradi N."/>
        </authorList>
    </citation>
    <scope>NUCLEOTIDE SEQUENCE [LARGE SCALE GENOMIC DNA]</scope>
    <source>
        <strain evidence="1 2">C2</strain>
    </source>
</reference>
<organism evidence="1 2">
    <name type="scientific">Rhizophagus irregularis</name>
    <dbReference type="NCBI Taxonomy" id="588596"/>
    <lineage>
        <taxon>Eukaryota</taxon>
        <taxon>Fungi</taxon>
        <taxon>Fungi incertae sedis</taxon>
        <taxon>Mucoromycota</taxon>
        <taxon>Glomeromycotina</taxon>
        <taxon>Glomeromycetes</taxon>
        <taxon>Glomerales</taxon>
        <taxon>Glomeraceae</taxon>
        <taxon>Rhizophagus</taxon>
    </lineage>
</organism>
<comment type="caution">
    <text evidence="1">The sequence shown here is derived from an EMBL/GenBank/DDBJ whole genome shotgun (WGS) entry which is preliminary data.</text>
</comment>
<evidence type="ECO:0000313" key="1">
    <source>
        <dbReference type="EMBL" id="PKK57947.1"/>
    </source>
</evidence>
<reference evidence="1 2" key="1">
    <citation type="submission" date="2016-04" db="EMBL/GenBank/DDBJ databases">
        <title>Genome analyses suggest a sexual origin of heterokaryosis in a supposedly ancient asexual fungus.</title>
        <authorList>
            <person name="Ropars J."/>
            <person name="Sedzielewska K."/>
            <person name="Noel J."/>
            <person name="Charron P."/>
            <person name="Farinelli L."/>
            <person name="Marton T."/>
            <person name="Kruger M."/>
            <person name="Pelin A."/>
            <person name="Brachmann A."/>
            <person name="Corradi N."/>
        </authorList>
    </citation>
    <scope>NUCLEOTIDE SEQUENCE [LARGE SCALE GENOMIC DNA]</scope>
    <source>
        <strain evidence="1 2">C2</strain>
    </source>
</reference>
<proteinExistence type="predicted"/>